<dbReference type="PANTHER" id="PTHR10794:SF63">
    <property type="entry name" value="ALPHA_BETA HYDROLASE 1, ISOFORM A"/>
    <property type="match status" value="1"/>
</dbReference>
<keyword evidence="2" id="KW-0812">Transmembrane</keyword>
<organism evidence="4 5">
    <name type="scientific">Genlisea aurea</name>
    <dbReference type="NCBI Taxonomy" id="192259"/>
    <lineage>
        <taxon>Eukaryota</taxon>
        <taxon>Viridiplantae</taxon>
        <taxon>Streptophyta</taxon>
        <taxon>Embryophyta</taxon>
        <taxon>Tracheophyta</taxon>
        <taxon>Spermatophyta</taxon>
        <taxon>Magnoliopsida</taxon>
        <taxon>eudicotyledons</taxon>
        <taxon>Gunneridae</taxon>
        <taxon>Pentapetalae</taxon>
        <taxon>asterids</taxon>
        <taxon>lamiids</taxon>
        <taxon>Lamiales</taxon>
        <taxon>Lentibulariaceae</taxon>
        <taxon>Genlisea</taxon>
    </lineage>
</organism>
<feature type="transmembrane region" description="Helical" evidence="2">
    <location>
        <begin position="333"/>
        <end position="360"/>
    </location>
</feature>
<dbReference type="InterPro" id="IPR050960">
    <property type="entry name" value="AB_hydrolase_4_sf"/>
</dbReference>
<dbReference type="Proteomes" id="UP000015453">
    <property type="component" value="Unassembled WGS sequence"/>
</dbReference>
<dbReference type="PANTHER" id="PTHR10794">
    <property type="entry name" value="ABHYDROLASE DOMAIN-CONTAINING PROTEIN"/>
    <property type="match status" value="1"/>
</dbReference>
<dbReference type="AlphaFoldDB" id="S8EKQ8"/>
<dbReference type="Pfam" id="PF12146">
    <property type="entry name" value="Hydrolase_4"/>
    <property type="match status" value="1"/>
</dbReference>
<dbReference type="InterPro" id="IPR029058">
    <property type="entry name" value="AB_hydrolase_fold"/>
</dbReference>
<dbReference type="GO" id="GO:0034338">
    <property type="term" value="F:short-chain carboxylesterase activity"/>
    <property type="evidence" value="ECO:0007669"/>
    <property type="project" value="TreeGrafter"/>
</dbReference>
<feature type="non-terminal residue" evidence="4">
    <location>
        <position position="1"/>
    </location>
</feature>
<comment type="similarity">
    <text evidence="1">Belongs to the AB hydrolase superfamily. AB hydrolase 4 family.</text>
</comment>
<dbReference type="InterPro" id="IPR022742">
    <property type="entry name" value="Hydrolase_4"/>
</dbReference>
<evidence type="ECO:0000256" key="1">
    <source>
        <dbReference type="ARBA" id="ARBA00010884"/>
    </source>
</evidence>
<dbReference type="SUPFAM" id="SSF53474">
    <property type="entry name" value="alpha/beta-Hydrolases"/>
    <property type="match status" value="1"/>
</dbReference>
<dbReference type="PROSITE" id="PS01133">
    <property type="entry name" value="UPF0017"/>
    <property type="match status" value="1"/>
</dbReference>
<accession>S8EKQ8</accession>
<dbReference type="InterPro" id="IPR000952">
    <property type="entry name" value="AB_hydrolase_4_CS"/>
</dbReference>
<reference evidence="4 5" key="1">
    <citation type="journal article" date="2013" name="BMC Genomics">
        <title>The miniature genome of a carnivorous plant Genlisea aurea contains a low number of genes and short non-coding sequences.</title>
        <authorList>
            <person name="Leushkin E.V."/>
            <person name="Sutormin R.A."/>
            <person name="Nabieva E.R."/>
            <person name="Penin A.A."/>
            <person name="Kondrashov A.S."/>
            <person name="Logacheva M.D."/>
        </authorList>
    </citation>
    <scope>NUCLEOTIDE SEQUENCE [LARGE SCALE GENOMIC DNA]</scope>
</reference>
<evidence type="ECO:0000259" key="3">
    <source>
        <dbReference type="Pfam" id="PF12146"/>
    </source>
</evidence>
<dbReference type="Gene3D" id="3.40.50.1820">
    <property type="entry name" value="alpha/beta hydrolase"/>
    <property type="match status" value="1"/>
</dbReference>
<feature type="domain" description="Serine aminopeptidase S33" evidence="3">
    <location>
        <begin position="11"/>
        <end position="105"/>
    </location>
</feature>
<sequence length="361" mass="39268">LVPGLTSDSNSSYVKHLAFNMSRRGWDVVVSNHRGLGGVSVTSDCAYNAGWTEDVRAVINHIHGKHPEAPLFAVGTSIGANILVKYLAEDGIGTPVTGAAAICSPWDCLICDRFMNRKLLQRLYNTALTVGLKDYAQLHEAVLSRLSNWEGVKKARSVRDFDDSATRIIGNFETVDTYYRRSSSSVFVGSVMVPLLCISSLDDPICTSEAIPWDECRLNSNVVLATTRHGGHLPFFEGLSAKTVWWVRAVDEFFGALQSSPLVERKEKQRVQAVDPSPPIDHSPYVRVVEDGVVAAVSEEPIRCEEEPKAAAAAEVSISGSSSPAKLSKNLDALWVVGLAYIAVMVTWPGMGSGVSVYVWK</sequence>
<keyword evidence="2" id="KW-0472">Membrane</keyword>
<evidence type="ECO:0000313" key="5">
    <source>
        <dbReference type="Proteomes" id="UP000015453"/>
    </source>
</evidence>
<name>S8EKQ8_9LAMI</name>
<keyword evidence="2" id="KW-1133">Transmembrane helix</keyword>
<protein>
    <recommendedName>
        <fullName evidence="3">Serine aminopeptidase S33 domain-containing protein</fullName>
    </recommendedName>
</protein>
<evidence type="ECO:0000256" key="2">
    <source>
        <dbReference type="SAM" id="Phobius"/>
    </source>
</evidence>
<dbReference type="OrthoDB" id="247542at2759"/>
<dbReference type="GO" id="GO:0047372">
    <property type="term" value="F:monoacylglycerol lipase activity"/>
    <property type="evidence" value="ECO:0007669"/>
    <property type="project" value="TreeGrafter"/>
</dbReference>
<gene>
    <name evidence="4" type="ORF">M569_01550</name>
</gene>
<keyword evidence="5" id="KW-1185">Reference proteome</keyword>
<feature type="non-terminal residue" evidence="4">
    <location>
        <position position="361"/>
    </location>
</feature>
<dbReference type="EMBL" id="AUSU01000521">
    <property type="protein sequence ID" value="EPS73207.1"/>
    <property type="molecule type" value="Genomic_DNA"/>
</dbReference>
<proteinExistence type="inferred from homology"/>
<comment type="caution">
    <text evidence="4">The sequence shown here is derived from an EMBL/GenBank/DDBJ whole genome shotgun (WGS) entry which is preliminary data.</text>
</comment>
<dbReference type="FunFam" id="3.40.50.1820:FF:000071">
    <property type="entry name" value="Embryogenesis-associated protein EMB8"/>
    <property type="match status" value="1"/>
</dbReference>
<evidence type="ECO:0000313" key="4">
    <source>
        <dbReference type="EMBL" id="EPS73207.1"/>
    </source>
</evidence>